<evidence type="ECO:0000259" key="2">
    <source>
        <dbReference type="Pfam" id="PF10908"/>
    </source>
</evidence>
<evidence type="ECO:0000313" key="3">
    <source>
        <dbReference type="EMBL" id="VAW44452.1"/>
    </source>
</evidence>
<sequence>MSWEYKQSSGELWRNGHKVSQGYSGKGSGKNNAAMEELVNTGPIPTGKYRIEFPRDSANTGPYVLPLFPVEHSAHGRTHFQIHGDSIKSPGTASSGCIIMPRSIRERIWSSGDKELNVVK</sequence>
<reference evidence="3" key="1">
    <citation type="submission" date="2018-06" db="EMBL/GenBank/DDBJ databases">
        <authorList>
            <person name="Zhirakovskaya E."/>
        </authorList>
    </citation>
    <scope>NUCLEOTIDE SEQUENCE</scope>
</reference>
<name>A0A3B0VZ93_9ZZZZ</name>
<organism evidence="3">
    <name type="scientific">hydrothermal vent metagenome</name>
    <dbReference type="NCBI Taxonomy" id="652676"/>
    <lineage>
        <taxon>unclassified sequences</taxon>
        <taxon>metagenomes</taxon>
        <taxon>ecological metagenomes</taxon>
    </lineage>
</organism>
<dbReference type="EMBL" id="UOFB01000040">
    <property type="protein sequence ID" value="VAW44452.1"/>
    <property type="molecule type" value="Genomic_DNA"/>
</dbReference>
<accession>A0A3B0VZ93</accession>
<dbReference type="Pfam" id="PF10908">
    <property type="entry name" value="Tlde1_dom"/>
    <property type="match status" value="1"/>
</dbReference>
<dbReference type="InterPro" id="IPR021225">
    <property type="entry name" value="Tlde1_dom"/>
</dbReference>
<feature type="compositionally biased region" description="Polar residues" evidence="1">
    <location>
        <begin position="1"/>
        <end position="10"/>
    </location>
</feature>
<gene>
    <name evidence="3" type="ORF">MNBD_GAMMA04-1331</name>
</gene>
<evidence type="ECO:0000256" key="1">
    <source>
        <dbReference type="SAM" id="MobiDB-lite"/>
    </source>
</evidence>
<protein>
    <recommendedName>
        <fullName evidence="2">Tlde1 domain-containing protein</fullName>
    </recommendedName>
</protein>
<feature type="domain" description="Tlde1" evidence="2">
    <location>
        <begin position="21"/>
        <end position="111"/>
    </location>
</feature>
<feature type="region of interest" description="Disordered" evidence="1">
    <location>
        <begin position="1"/>
        <end position="31"/>
    </location>
</feature>
<dbReference type="AlphaFoldDB" id="A0A3B0VZ93"/>
<proteinExistence type="predicted"/>